<organism evidence="1 2">
    <name type="scientific">Papaver somniferum</name>
    <name type="common">Opium poppy</name>
    <dbReference type="NCBI Taxonomy" id="3469"/>
    <lineage>
        <taxon>Eukaryota</taxon>
        <taxon>Viridiplantae</taxon>
        <taxon>Streptophyta</taxon>
        <taxon>Embryophyta</taxon>
        <taxon>Tracheophyta</taxon>
        <taxon>Spermatophyta</taxon>
        <taxon>Magnoliopsida</taxon>
        <taxon>Ranunculales</taxon>
        <taxon>Papaveraceae</taxon>
        <taxon>Papaveroideae</taxon>
        <taxon>Papaver</taxon>
    </lineage>
</organism>
<gene>
    <name evidence="1" type="ORF">C5167_001260</name>
</gene>
<accession>A0A4Y7KWE2</accession>
<dbReference type="Proteomes" id="UP000316621">
    <property type="component" value="Chromosome 9"/>
</dbReference>
<dbReference type="Gramene" id="RZC77107">
    <property type="protein sequence ID" value="RZC77107"/>
    <property type="gene ID" value="C5167_001260"/>
</dbReference>
<protein>
    <submittedName>
        <fullName evidence="1">Uncharacterized protein</fullName>
    </submittedName>
</protein>
<reference evidence="1 2" key="1">
    <citation type="journal article" date="2018" name="Science">
        <title>The opium poppy genome and morphinan production.</title>
        <authorList>
            <person name="Guo L."/>
            <person name="Winzer T."/>
            <person name="Yang X."/>
            <person name="Li Y."/>
            <person name="Ning Z."/>
            <person name="He Z."/>
            <person name="Teodor R."/>
            <person name="Lu Y."/>
            <person name="Bowser T.A."/>
            <person name="Graham I.A."/>
            <person name="Ye K."/>
        </authorList>
    </citation>
    <scope>NUCLEOTIDE SEQUENCE [LARGE SCALE GENOMIC DNA]</scope>
    <source>
        <strain evidence="2">cv. HN1</strain>
        <tissue evidence="1">Leaves</tissue>
    </source>
</reference>
<keyword evidence="2" id="KW-1185">Reference proteome</keyword>
<sequence>MFFIQDGEWKSPTTNFRRFRRNECGFVEDVPSSKKILATLRTDEAFIGMSKRSYMEVVMNGLNSNDLVDVGPISALVFQFQQKEPKADPAMGL</sequence>
<proteinExistence type="predicted"/>
<name>A0A4Y7KWE2_PAPSO</name>
<dbReference type="AlphaFoldDB" id="A0A4Y7KWE2"/>
<evidence type="ECO:0000313" key="1">
    <source>
        <dbReference type="EMBL" id="RZC77107.1"/>
    </source>
</evidence>
<evidence type="ECO:0000313" key="2">
    <source>
        <dbReference type="Proteomes" id="UP000316621"/>
    </source>
</evidence>
<dbReference type="EMBL" id="CM010723">
    <property type="protein sequence ID" value="RZC77107.1"/>
    <property type="molecule type" value="Genomic_DNA"/>
</dbReference>